<comment type="caution">
    <text evidence="7">The sequence shown here is derived from an EMBL/GenBank/DDBJ whole genome shotgun (WGS) entry which is preliminary data.</text>
</comment>
<feature type="region of interest" description="Disordered" evidence="6">
    <location>
        <begin position="7"/>
        <end position="41"/>
    </location>
</feature>
<dbReference type="AlphaFoldDB" id="A0A5M3MIW2"/>
<dbReference type="OMA" id="DITMAKV"/>
<evidence type="ECO:0000256" key="4">
    <source>
        <dbReference type="ARBA" id="ARBA00023043"/>
    </source>
</evidence>
<gene>
    <name evidence="7" type="ORF">CONPUDRAFT_166972</name>
</gene>
<evidence type="ECO:0000256" key="6">
    <source>
        <dbReference type="SAM" id="MobiDB-lite"/>
    </source>
</evidence>
<keyword evidence="2" id="KW-0597">Phosphoprotein</keyword>
<reference evidence="8" key="1">
    <citation type="journal article" date="2012" name="Science">
        <title>The Paleozoic origin of enzymatic lignin decomposition reconstructed from 31 fungal genomes.</title>
        <authorList>
            <person name="Floudas D."/>
            <person name="Binder M."/>
            <person name="Riley R."/>
            <person name="Barry K."/>
            <person name="Blanchette R.A."/>
            <person name="Henrissat B."/>
            <person name="Martinez A.T."/>
            <person name="Otillar R."/>
            <person name="Spatafora J.W."/>
            <person name="Yadav J.S."/>
            <person name="Aerts A."/>
            <person name="Benoit I."/>
            <person name="Boyd A."/>
            <person name="Carlson A."/>
            <person name="Copeland A."/>
            <person name="Coutinho P.M."/>
            <person name="de Vries R.P."/>
            <person name="Ferreira P."/>
            <person name="Findley K."/>
            <person name="Foster B."/>
            <person name="Gaskell J."/>
            <person name="Glotzer D."/>
            <person name="Gorecki P."/>
            <person name="Heitman J."/>
            <person name="Hesse C."/>
            <person name="Hori C."/>
            <person name="Igarashi K."/>
            <person name="Jurgens J.A."/>
            <person name="Kallen N."/>
            <person name="Kersten P."/>
            <person name="Kohler A."/>
            <person name="Kuees U."/>
            <person name="Kumar T.K.A."/>
            <person name="Kuo A."/>
            <person name="LaButti K."/>
            <person name="Larrondo L.F."/>
            <person name="Lindquist E."/>
            <person name="Ling A."/>
            <person name="Lombard V."/>
            <person name="Lucas S."/>
            <person name="Lundell T."/>
            <person name="Martin R."/>
            <person name="McLaughlin D.J."/>
            <person name="Morgenstern I."/>
            <person name="Morin E."/>
            <person name="Murat C."/>
            <person name="Nagy L.G."/>
            <person name="Nolan M."/>
            <person name="Ohm R.A."/>
            <person name="Patyshakuliyeva A."/>
            <person name="Rokas A."/>
            <person name="Ruiz-Duenas F.J."/>
            <person name="Sabat G."/>
            <person name="Salamov A."/>
            <person name="Samejima M."/>
            <person name="Schmutz J."/>
            <person name="Slot J.C."/>
            <person name="St John F."/>
            <person name="Stenlid J."/>
            <person name="Sun H."/>
            <person name="Sun S."/>
            <person name="Syed K."/>
            <person name="Tsang A."/>
            <person name="Wiebenga A."/>
            <person name="Young D."/>
            <person name="Pisabarro A."/>
            <person name="Eastwood D.C."/>
            <person name="Martin F."/>
            <person name="Cullen D."/>
            <person name="Grigoriev I.V."/>
            <person name="Hibbett D.S."/>
        </authorList>
    </citation>
    <scope>NUCLEOTIDE SEQUENCE [LARGE SCALE GENOMIC DNA]</scope>
    <source>
        <strain evidence="8">RWD-64-598 SS2</strain>
    </source>
</reference>
<evidence type="ECO:0000256" key="2">
    <source>
        <dbReference type="ARBA" id="ARBA00022553"/>
    </source>
</evidence>
<keyword evidence="8" id="KW-1185">Reference proteome</keyword>
<comment type="subcellular location">
    <subcellularLocation>
        <location evidence="1">Nucleus</location>
    </subcellularLocation>
</comment>
<sequence length="340" mass="36764">MLGYLAFPPPTPGLRLDTNTIPAPAPRDLSPATSQPDSSRAAARATFEEAQRTAAQLRAQTRAAALASEVEWVRAGGTLRDAQGRRDKVRTERIRAELKLQAEERRVRARWDAHERAWGALVASEGGVAFGDIPWPVHGPLPMPPAEGAAGMLGVEAIAGFLFESLGLRGNTVSRRERIRAALLRWHPDKLGGVVERVVPDELELVKDCINAVFHSLKKMQEQERNAPLSLPPSPSLLPHLSPSYLSLSSAGPMGPGRSAHAVWDGVGSGRLRAAVFSRPHVVSELLLLRLALRRERARTSSLLPAPDRGADRPALAGFTTCSHSGIVDLWSGDVLGWTH</sequence>
<dbReference type="RefSeq" id="XP_007770877.1">
    <property type="nucleotide sequence ID" value="XM_007772687.1"/>
</dbReference>
<keyword evidence="3" id="KW-0677">Repeat</keyword>
<organism evidence="7 8">
    <name type="scientific">Coniophora puteana (strain RWD-64-598)</name>
    <name type="common">Brown rot fungus</name>
    <dbReference type="NCBI Taxonomy" id="741705"/>
    <lineage>
        <taxon>Eukaryota</taxon>
        <taxon>Fungi</taxon>
        <taxon>Dikarya</taxon>
        <taxon>Basidiomycota</taxon>
        <taxon>Agaricomycotina</taxon>
        <taxon>Agaricomycetes</taxon>
        <taxon>Agaricomycetidae</taxon>
        <taxon>Boletales</taxon>
        <taxon>Coniophorineae</taxon>
        <taxon>Coniophoraceae</taxon>
        <taxon>Coniophora</taxon>
    </lineage>
</organism>
<keyword evidence="5" id="KW-0539">Nucleus</keyword>
<proteinExistence type="predicted"/>
<dbReference type="EMBL" id="JH711581">
    <property type="protein sequence ID" value="EIW79188.1"/>
    <property type="molecule type" value="Genomic_DNA"/>
</dbReference>
<dbReference type="PANTHER" id="PTHR15263">
    <property type="entry name" value="I-KAPPA-B-LIKE PROTEIN IKBL"/>
    <property type="match status" value="1"/>
</dbReference>
<evidence type="ECO:0000256" key="1">
    <source>
        <dbReference type="ARBA" id="ARBA00004123"/>
    </source>
</evidence>
<dbReference type="GO" id="GO:0005634">
    <property type="term" value="C:nucleus"/>
    <property type="evidence" value="ECO:0007669"/>
    <property type="project" value="UniProtKB-SubCell"/>
</dbReference>
<dbReference type="KEGG" id="cput:CONPUDRAFT_166972"/>
<dbReference type="PANTHER" id="PTHR15263:SF1">
    <property type="entry name" value="NF-KAPPA-B INHIBITOR-LIKE PROTEIN 1"/>
    <property type="match status" value="1"/>
</dbReference>
<dbReference type="GeneID" id="19205681"/>
<protein>
    <recommendedName>
        <fullName evidence="9">J domain-containing protein</fullName>
    </recommendedName>
</protein>
<evidence type="ECO:0000256" key="5">
    <source>
        <dbReference type="ARBA" id="ARBA00023242"/>
    </source>
</evidence>
<evidence type="ECO:0000313" key="8">
    <source>
        <dbReference type="Proteomes" id="UP000053558"/>
    </source>
</evidence>
<evidence type="ECO:0000313" key="7">
    <source>
        <dbReference type="EMBL" id="EIW79188.1"/>
    </source>
</evidence>
<keyword evidence="4" id="KW-0040">ANK repeat</keyword>
<evidence type="ECO:0000256" key="3">
    <source>
        <dbReference type="ARBA" id="ARBA00022737"/>
    </source>
</evidence>
<evidence type="ECO:0008006" key="9">
    <source>
        <dbReference type="Google" id="ProtNLM"/>
    </source>
</evidence>
<accession>A0A5M3MIW2</accession>
<name>A0A5M3MIW2_CONPW</name>
<dbReference type="InterPro" id="IPR038753">
    <property type="entry name" value="NFKBIL1"/>
</dbReference>
<dbReference type="Proteomes" id="UP000053558">
    <property type="component" value="Unassembled WGS sequence"/>
</dbReference>
<dbReference type="GO" id="GO:0043124">
    <property type="term" value="P:negative regulation of canonical NF-kappaB signal transduction"/>
    <property type="evidence" value="ECO:0007669"/>
    <property type="project" value="InterPro"/>
</dbReference>
<dbReference type="OrthoDB" id="3241983at2759"/>